<evidence type="ECO:0000256" key="1">
    <source>
        <dbReference type="ARBA" id="ARBA00022741"/>
    </source>
</evidence>
<dbReference type="AlphaFoldDB" id="A0AA86TP24"/>
<protein>
    <submittedName>
        <fullName evidence="3">ARF/SAR type</fullName>
    </submittedName>
</protein>
<dbReference type="InterPro" id="IPR006689">
    <property type="entry name" value="Small_GTPase_ARF/SAR"/>
</dbReference>
<gene>
    <name evidence="4" type="ORF">HINF_LOCUS73903</name>
    <name evidence="3" type="ORF">HINF_LOCUS9332</name>
</gene>
<dbReference type="GO" id="GO:0003924">
    <property type="term" value="F:GTPase activity"/>
    <property type="evidence" value="ECO:0007669"/>
    <property type="project" value="InterPro"/>
</dbReference>
<evidence type="ECO:0000256" key="2">
    <source>
        <dbReference type="ARBA" id="ARBA00023134"/>
    </source>
</evidence>
<evidence type="ECO:0000313" key="5">
    <source>
        <dbReference type="Proteomes" id="UP001642409"/>
    </source>
</evidence>
<organism evidence="3">
    <name type="scientific">Hexamita inflata</name>
    <dbReference type="NCBI Taxonomy" id="28002"/>
    <lineage>
        <taxon>Eukaryota</taxon>
        <taxon>Metamonada</taxon>
        <taxon>Diplomonadida</taxon>
        <taxon>Hexamitidae</taxon>
        <taxon>Hexamitinae</taxon>
        <taxon>Hexamita</taxon>
    </lineage>
</organism>
<name>A0AA86TP24_9EUKA</name>
<dbReference type="EMBL" id="CAXDID020000615">
    <property type="protein sequence ID" value="CAL6106731.1"/>
    <property type="molecule type" value="Genomic_DNA"/>
</dbReference>
<keyword evidence="1" id="KW-0547">Nucleotide-binding</keyword>
<dbReference type="GO" id="GO:0005525">
    <property type="term" value="F:GTP binding"/>
    <property type="evidence" value="ECO:0007669"/>
    <property type="project" value="UniProtKB-KW"/>
</dbReference>
<accession>A0AA86TP24</accession>
<dbReference type="EMBL" id="CATOUU010000228">
    <property type="protein sequence ID" value="CAI9921687.1"/>
    <property type="molecule type" value="Genomic_DNA"/>
</dbReference>
<dbReference type="Proteomes" id="UP001642409">
    <property type="component" value="Unassembled WGS sequence"/>
</dbReference>
<sequence length="82" mass="9419">MSLKNILKKINAVMLGLDKSGKTALLYKQFTKNHKKRFQPLVSTLRPLKAKIYRLPQRTQTDKIRLALFGALTLKISNYCSL</sequence>
<keyword evidence="5" id="KW-1185">Reference proteome</keyword>
<reference evidence="4 5" key="2">
    <citation type="submission" date="2024-07" db="EMBL/GenBank/DDBJ databases">
        <authorList>
            <person name="Akdeniz Z."/>
        </authorList>
    </citation>
    <scope>NUCLEOTIDE SEQUENCE [LARGE SCALE GENOMIC DNA]</scope>
</reference>
<proteinExistence type="predicted"/>
<keyword evidence="2" id="KW-0342">GTP-binding</keyword>
<reference evidence="3" key="1">
    <citation type="submission" date="2023-06" db="EMBL/GenBank/DDBJ databases">
        <authorList>
            <person name="Kurt Z."/>
        </authorList>
    </citation>
    <scope>NUCLEOTIDE SEQUENCE</scope>
</reference>
<evidence type="ECO:0000313" key="3">
    <source>
        <dbReference type="EMBL" id="CAI9921687.1"/>
    </source>
</evidence>
<dbReference type="Pfam" id="PF00025">
    <property type="entry name" value="Arf"/>
    <property type="match status" value="1"/>
</dbReference>
<comment type="caution">
    <text evidence="3">The sequence shown here is derived from an EMBL/GenBank/DDBJ whole genome shotgun (WGS) entry which is preliminary data.</text>
</comment>
<evidence type="ECO:0000313" key="4">
    <source>
        <dbReference type="EMBL" id="CAL6106731.1"/>
    </source>
</evidence>